<evidence type="ECO:0000256" key="1">
    <source>
        <dbReference type="SAM" id="MobiDB-lite"/>
    </source>
</evidence>
<evidence type="ECO:0000313" key="2">
    <source>
        <dbReference type="EMBL" id="RDX54653.1"/>
    </source>
</evidence>
<dbReference type="InterPro" id="IPR018247">
    <property type="entry name" value="EF_Hand_1_Ca_BS"/>
</dbReference>
<dbReference type="STRING" id="139420.A0A371DQ35"/>
<reference evidence="2 3" key="1">
    <citation type="journal article" date="2018" name="Biotechnol. Biofuels">
        <title>Integrative visual omics of the white-rot fungus Polyporus brumalis exposes the biotechnological potential of its oxidative enzymes for delignifying raw plant biomass.</title>
        <authorList>
            <person name="Miyauchi S."/>
            <person name="Rancon A."/>
            <person name="Drula E."/>
            <person name="Hage H."/>
            <person name="Chaduli D."/>
            <person name="Favel A."/>
            <person name="Grisel S."/>
            <person name="Henrissat B."/>
            <person name="Herpoel-Gimbert I."/>
            <person name="Ruiz-Duenas F.J."/>
            <person name="Chevret D."/>
            <person name="Hainaut M."/>
            <person name="Lin J."/>
            <person name="Wang M."/>
            <person name="Pangilinan J."/>
            <person name="Lipzen A."/>
            <person name="Lesage-Meessen L."/>
            <person name="Navarro D."/>
            <person name="Riley R."/>
            <person name="Grigoriev I.V."/>
            <person name="Zhou S."/>
            <person name="Raouche S."/>
            <person name="Rosso M.N."/>
        </authorList>
    </citation>
    <scope>NUCLEOTIDE SEQUENCE [LARGE SCALE GENOMIC DNA]</scope>
    <source>
        <strain evidence="2 3">BRFM 1820</strain>
    </source>
</reference>
<name>A0A371DQ35_9APHY</name>
<organism evidence="2 3">
    <name type="scientific">Lentinus brumalis</name>
    <dbReference type="NCBI Taxonomy" id="2498619"/>
    <lineage>
        <taxon>Eukaryota</taxon>
        <taxon>Fungi</taxon>
        <taxon>Dikarya</taxon>
        <taxon>Basidiomycota</taxon>
        <taxon>Agaricomycotina</taxon>
        <taxon>Agaricomycetes</taxon>
        <taxon>Polyporales</taxon>
        <taxon>Polyporaceae</taxon>
        <taxon>Lentinus</taxon>
    </lineage>
</organism>
<accession>A0A371DQ35</accession>
<feature type="region of interest" description="Disordered" evidence="1">
    <location>
        <begin position="1260"/>
        <end position="1286"/>
    </location>
</feature>
<feature type="compositionally biased region" description="Low complexity" evidence="1">
    <location>
        <begin position="1269"/>
        <end position="1285"/>
    </location>
</feature>
<evidence type="ECO:0000313" key="3">
    <source>
        <dbReference type="Proteomes" id="UP000256964"/>
    </source>
</evidence>
<dbReference type="OrthoDB" id="2122982at2759"/>
<feature type="compositionally biased region" description="Basic and acidic residues" evidence="1">
    <location>
        <begin position="1369"/>
        <end position="1381"/>
    </location>
</feature>
<feature type="compositionally biased region" description="Pro residues" evidence="1">
    <location>
        <begin position="1309"/>
        <end position="1325"/>
    </location>
</feature>
<gene>
    <name evidence="2" type="ORF">OH76DRAFT_1398041</name>
</gene>
<dbReference type="EMBL" id="KZ857384">
    <property type="protein sequence ID" value="RDX54653.1"/>
    <property type="molecule type" value="Genomic_DNA"/>
</dbReference>
<sequence>MAHSSTAHSAPAANPSEFVQAEQALNHLGQHYPGGDPGAVDDVSPSDKILSTVTKASDSDGLQMLSEGVNTLGQGLPALVRALDVIAKIHPIIEVVVGAFKVIVELEIKRRDNDKKVKLIFLEMKNMMSTLLELRDVKPDHVANADGVAVSRRLGQLVETIAKDIKDCANACDTYSKKQIIVRVLKGPIWDETLQGFVKMFADHKTELQLAISVHTSRAVGAAHDKLDALMTKMDLVLAFFKHTLPREHCALLVIAEEAGGLDEVLKDDKVMANLLQKQEKLEALLAQDASTLGASGGSHRRMSDYYYTPRSTEQRRLRTVSPPNSAIYAIFGTPPALYTTGSSFISKAPDSKPLDTEIQFLRQELRDAPASAVRKNASRFEVKFHLMQQEIAQEMRKVVTAESNRVIDSLTAGPHEKIIDPELSMLWKEMHWRSMVKPRQLVLSVHDYFLRKFEEGRAGITSDIGSPATAKPDNISDAWALDHINITRLQPLIEALDEDTSGSVSISEVNRFTMSRPDGWSLVRWLTFWAIGWQAMCTQYKRKIYGILHRMQEVRQNLRSANVSGLDQYLSEAWPLVVHMTSGFHEVVMDAAILPHFQAHITGEERRIEEALSSVSYDLDALDTLSLVVGPKGLEQHLFQLLYILLLRHYKIARAAELHLLHPEEFSHAVASICLVKDAFLLRFMELRTLFQARRSDPLQEFSDFACGLFAPTARAVLDANSSQRGTPSSSESLPALRNVNVAVPRDYAIETFVMPDLDAGALTATSLAAVLSYPAQCEEFYVHDTYTETEDDQSAEEPIRSILGRWTCLLLRPWVKSVAGTPSYSRSIWVLDIHASSAAKQHFVGTPKFHLEWPSTDASISGEFQSGNGGTGTYTFVRELNTTYSQPEHFSLTLSPDGTTLEGRGSLLSPDLGISFDMWIIMKRDVPPEVMVHYPSPYPPQPQSSAALRWRFAIRAVHHQVRVRLFSWSLIRERRDRKRVLLSLLYHSAWQGLVQNRDSEIQAISSNLVPADAHFLFLLSTSKRMLKGFPWILPSCYSCLRVAATWQPSLRCLGCAELTVPHALCSDSRCWISHFATRPRLLTTHKIVKIRSAMKVESTSDATAFTSRVHAAVQRMQTYSRRRYMARNPEDIQAAATVREWERARLIRQCNKCKAHVPPYCWLCVDCDEPTFVCDDCETTGDGDLRGDHVQTHTLTRVAPLFDTLLASPATLDATTGWPIPQVLPDFAHEFNVSPSADLLQSVRPDIYPMPSPLPLGTWIGNPETPPSTLTDTPKTTPSTSIPLADPLGLLTAFIEPPATVRSSIPLPSPDSTPRSSPVPPSPASTVLTSTSSAPAITVEPALSPGAVVSSINPPAEAALPTQPQPDTDRGGDAGDEKADDLHHAGVAAINRRLDTCQTDIAAMNDRLGRIEELLEVIVQRMRQPTNHAAPRSALRRSNGGERRRVQLRDSSPPERPDPEETDVQRPTGMRYVEVTQLPGAARNSTRSTPERPTGMRHVEVTQLPGAARNSTRSTPGALLWR</sequence>
<feature type="region of interest" description="Disordered" evidence="1">
    <location>
        <begin position="1304"/>
        <end position="1334"/>
    </location>
</feature>
<keyword evidence="3" id="KW-1185">Reference proteome</keyword>
<protein>
    <recommendedName>
        <fullName evidence="4">EF-hand domain-containing protein</fullName>
    </recommendedName>
</protein>
<proteinExistence type="predicted"/>
<feature type="compositionally biased region" description="Basic and acidic residues" evidence="1">
    <location>
        <begin position="1441"/>
        <end position="1461"/>
    </location>
</feature>
<feature type="region of interest" description="Disordered" evidence="1">
    <location>
        <begin position="1350"/>
        <end position="1381"/>
    </location>
</feature>
<feature type="region of interest" description="Disordered" evidence="1">
    <location>
        <begin position="1427"/>
        <end position="1524"/>
    </location>
</feature>
<evidence type="ECO:0008006" key="4">
    <source>
        <dbReference type="Google" id="ProtNLM"/>
    </source>
</evidence>
<dbReference type="Proteomes" id="UP000256964">
    <property type="component" value="Unassembled WGS sequence"/>
</dbReference>
<dbReference type="PROSITE" id="PS00018">
    <property type="entry name" value="EF_HAND_1"/>
    <property type="match status" value="1"/>
</dbReference>